<name>A0A0E9Y1N5_ANGAN</name>
<protein>
    <submittedName>
        <fullName evidence="1">Uncharacterized protein</fullName>
    </submittedName>
</protein>
<evidence type="ECO:0000313" key="1">
    <source>
        <dbReference type="EMBL" id="JAI07894.1"/>
    </source>
</evidence>
<accession>A0A0E9Y1N5</accession>
<sequence length="35" mass="4204">MKQQDSINTLRLLNGTLNPMKFISRIYFNYFPTTH</sequence>
<proteinExistence type="predicted"/>
<dbReference type="AlphaFoldDB" id="A0A0E9Y1N5"/>
<organism evidence="1">
    <name type="scientific">Anguilla anguilla</name>
    <name type="common">European freshwater eel</name>
    <name type="synonym">Muraena anguilla</name>
    <dbReference type="NCBI Taxonomy" id="7936"/>
    <lineage>
        <taxon>Eukaryota</taxon>
        <taxon>Metazoa</taxon>
        <taxon>Chordata</taxon>
        <taxon>Craniata</taxon>
        <taxon>Vertebrata</taxon>
        <taxon>Euteleostomi</taxon>
        <taxon>Actinopterygii</taxon>
        <taxon>Neopterygii</taxon>
        <taxon>Teleostei</taxon>
        <taxon>Anguilliformes</taxon>
        <taxon>Anguillidae</taxon>
        <taxon>Anguilla</taxon>
    </lineage>
</organism>
<dbReference type="EMBL" id="GBXM01000684">
    <property type="protein sequence ID" value="JAI07894.1"/>
    <property type="molecule type" value="Transcribed_RNA"/>
</dbReference>
<reference evidence="1" key="2">
    <citation type="journal article" date="2015" name="Fish Shellfish Immunol.">
        <title>Early steps in the European eel (Anguilla anguilla)-Vibrio vulnificus interaction in the gills: Role of the RtxA13 toxin.</title>
        <authorList>
            <person name="Callol A."/>
            <person name="Pajuelo D."/>
            <person name="Ebbesson L."/>
            <person name="Teles M."/>
            <person name="MacKenzie S."/>
            <person name="Amaro C."/>
        </authorList>
    </citation>
    <scope>NUCLEOTIDE SEQUENCE</scope>
</reference>
<reference evidence="1" key="1">
    <citation type="submission" date="2014-11" db="EMBL/GenBank/DDBJ databases">
        <authorList>
            <person name="Amaro Gonzalez C."/>
        </authorList>
    </citation>
    <scope>NUCLEOTIDE SEQUENCE</scope>
</reference>